<organism evidence="1 2">
    <name type="scientific">Stenotrophomonas acidaminiphila</name>
    <dbReference type="NCBI Taxonomy" id="128780"/>
    <lineage>
        <taxon>Bacteria</taxon>
        <taxon>Pseudomonadati</taxon>
        <taxon>Pseudomonadota</taxon>
        <taxon>Gammaproteobacteria</taxon>
        <taxon>Lysobacterales</taxon>
        <taxon>Lysobacteraceae</taxon>
        <taxon>Stenotrophomonas</taxon>
    </lineage>
</organism>
<accession>A0A0S1B3W7</accession>
<keyword evidence="2" id="KW-1185">Reference proteome</keyword>
<name>A0A0S1B3W7_9GAMM</name>
<reference evidence="1 2" key="1">
    <citation type="journal article" date="2015" name="Genome Announc.">
        <title>Complete Genome Sequencing of Stenotrophomonas acidaminiphila ZAC14D2_NAIMI4_2, a Multidrug-Resistant Strain Isolated from Sediments of a Polluted River in Mexico, Uncovers New Antibiotic Resistance Genes and a Novel Class-II Lasso Peptide Biosynthesis Gene Cluster.</title>
        <authorList>
            <person name="Vinuesa P."/>
            <person name="Ochoa-Sanchez L.E."/>
        </authorList>
    </citation>
    <scope>NUCLEOTIDE SEQUENCE [LARGE SCALE GENOMIC DNA]</scope>
    <source>
        <strain evidence="1 2">ZAC14D2_NAIMI4_2</strain>
    </source>
</reference>
<dbReference type="Proteomes" id="UP000061010">
    <property type="component" value="Chromosome"/>
</dbReference>
<dbReference type="KEGG" id="sacz:AOT14_34170"/>
<dbReference type="AlphaFoldDB" id="A0A0S1B3W7"/>
<gene>
    <name evidence="1" type="ORF">AOT14_34170</name>
</gene>
<dbReference type="PATRIC" id="fig|128780.6.peg.3461"/>
<evidence type="ECO:0000313" key="2">
    <source>
        <dbReference type="Proteomes" id="UP000061010"/>
    </source>
</evidence>
<proteinExistence type="predicted"/>
<protein>
    <submittedName>
        <fullName evidence="1">Uncharacterized protein</fullName>
    </submittedName>
</protein>
<dbReference type="EMBL" id="CP012900">
    <property type="protein sequence ID" value="ALJ29756.1"/>
    <property type="molecule type" value="Genomic_DNA"/>
</dbReference>
<evidence type="ECO:0000313" key="1">
    <source>
        <dbReference type="EMBL" id="ALJ29756.1"/>
    </source>
</evidence>
<sequence length="57" mass="6229">MITTLATLLIAPAAGGALLHHLWQSRPAPALHTGLAVGQIPQRRRRRAMAVRREVRA</sequence>